<feature type="domain" description="Zn(2)-C6 fungal-type" evidence="8">
    <location>
        <begin position="35"/>
        <end position="63"/>
    </location>
</feature>
<evidence type="ECO:0000313" key="10">
    <source>
        <dbReference type="Proteomes" id="UP000054321"/>
    </source>
</evidence>
<dbReference type="CDD" id="cd00067">
    <property type="entry name" value="GAL4"/>
    <property type="match status" value="1"/>
</dbReference>
<dbReference type="PANTHER" id="PTHR36206">
    <property type="entry name" value="ASPERCRYPTIN BIOSYNTHESIS CLUSTER-SPECIFIC TRANSCRIPTION REGULATOR ATNN-RELATED"/>
    <property type="match status" value="1"/>
</dbReference>
<evidence type="ECO:0000259" key="8">
    <source>
        <dbReference type="PROSITE" id="PS50048"/>
    </source>
</evidence>
<sequence length="168" mass="18317">MIRPAASLSSENEGEVSSQLSIGRKGPRGPRCRTGCATCRIRRVKCDEGKPWCNKCTSTGRKCEGYPPPPSLKAKAKPRTPPGSSIPESQQTETTQRSITLSPNLTPIGTSFERRAVSYFRNRTAQALSGYFNCNTWNTLVLYLSIAELSVWHAVVGLSTLHEGFAVG</sequence>
<accession>A0A0C3H1Z5</accession>
<dbReference type="SMART" id="SM00066">
    <property type="entry name" value="GAL4"/>
    <property type="match status" value="1"/>
</dbReference>
<dbReference type="GO" id="GO:0008270">
    <property type="term" value="F:zinc ion binding"/>
    <property type="evidence" value="ECO:0007669"/>
    <property type="project" value="InterPro"/>
</dbReference>
<keyword evidence="6" id="KW-0539">Nucleus</keyword>
<dbReference type="PROSITE" id="PS50048">
    <property type="entry name" value="ZN2_CY6_FUNGAL_2"/>
    <property type="match status" value="1"/>
</dbReference>
<dbReference type="EMBL" id="KN832875">
    <property type="protein sequence ID" value="KIN02156.1"/>
    <property type="molecule type" value="Genomic_DNA"/>
</dbReference>
<dbReference type="STRING" id="913774.A0A0C3H1Z5"/>
<dbReference type="PANTHER" id="PTHR36206:SF12">
    <property type="entry name" value="ASPERCRYPTIN BIOSYNTHESIS CLUSTER-SPECIFIC TRANSCRIPTION REGULATOR ATNN-RELATED"/>
    <property type="match status" value="1"/>
</dbReference>
<feature type="non-terminal residue" evidence="9">
    <location>
        <position position="168"/>
    </location>
</feature>
<evidence type="ECO:0000256" key="1">
    <source>
        <dbReference type="ARBA" id="ARBA00022723"/>
    </source>
</evidence>
<proteinExistence type="predicted"/>
<dbReference type="HOGENOM" id="CLU_1722793_0_0_1"/>
<evidence type="ECO:0000256" key="6">
    <source>
        <dbReference type="ARBA" id="ARBA00023242"/>
    </source>
</evidence>
<dbReference type="GO" id="GO:0003677">
    <property type="term" value="F:DNA binding"/>
    <property type="evidence" value="ECO:0007669"/>
    <property type="project" value="UniProtKB-KW"/>
</dbReference>
<dbReference type="InterPro" id="IPR001138">
    <property type="entry name" value="Zn2Cys6_DnaBD"/>
</dbReference>
<keyword evidence="1" id="KW-0479">Metal-binding</keyword>
<feature type="compositionally biased region" description="Polar residues" evidence="7">
    <location>
        <begin position="7"/>
        <end position="21"/>
    </location>
</feature>
<dbReference type="Proteomes" id="UP000054321">
    <property type="component" value="Unassembled WGS sequence"/>
</dbReference>
<evidence type="ECO:0000256" key="2">
    <source>
        <dbReference type="ARBA" id="ARBA00022833"/>
    </source>
</evidence>
<feature type="compositionally biased region" description="Polar residues" evidence="7">
    <location>
        <begin position="82"/>
        <end position="102"/>
    </location>
</feature>
<dbReference type="InParanoid" id="A0A0C3H1Z5"/>
<dbReference type="GO" id="GO:0000981">
    <property type="term" value="F:DNA-binding transcription factor activity, RNA polymerase II-specific"/>
    <property type="evidence" value="ECO:0007669"/>
    <property type="project" value="InterPro"/>
</dbReference>
<evidence type="ECO:0000256" key="5">
    <source>
        <dbReference type="ARBA" id="ARBA00023163"/>
    </source>
</evidence>
<keyword evidence="10" id="KW-1185">Reference proteome</keyword>
<dbReference type="SUPFAM" id="SSF57701">
    <property type="entry name" value="Zn2/Cys6 DNA-binding domain"/>
    <property type="match status" value="1"/>
</dbReference>
<dbReference type="InterPro" id="IPR052360">
    <property type="entry name" value="Transcr_Regulatory_Proteins"/>
</dbReference>
<dbReference type="InterPro" id="IPR036864">
    <property type="entry name" value="Zn2-C6_fun-type_DNA-bd_sf"/>
</dbReference>
<evidence type="ECO:0000256" key="3">
    <source>
        <dbReference type="ARBA" id="ARBA00023015"/>
    </source>
</evidence>
<keyword evidence="4" id="KW-0238">DNA-binding</keyword>
<dbReference type="PROSITE" id="PS00463">
    <property type="entry name" value="ZN2_CY6_FUNGAL_1"/>
    <property type="match status" value="1"/>
</dbReference>
<keyword evidence="3" id="KW-0805">Transcription regulation</keyword>
<evidence type="ECO:0000313" key="9">
    <source>
        <dbReference type="EMBL" id="KIN02156.1"/>
    </source>
</evidence>
<organism evidence="9 10">
    <name type="scientific">Oidiodendron maius (strain Zn)</name>
    <dbReference type="NCBI Taxonomy" id="913774"/>
    <lineage>
        <taxon>Eukaryota</taxon>
        <taxon>Fungi</taxon>
        <taxon>Dikarya</taxon>
        <taxon>Ascomycota</taxon>
        <taxon>Pezizomycotina</taxon>
        <taxon>Leotiomycetes</taxon>
        <taxon>Leotiomycetes incertae sedis</taxon>
        <taxon>Myxotrichaceae</taxon>
        <taxon>Oidiodendron</taxon>
    </lineage>
</organism>
<dbReference type="AlphaFoldDB" id="A0A0C3H1Z5"/>
<keyword evidence="2" id="KW-0862">Zinc</keyword>
<reference evidence="9 10" key="1">
    <citation type="submission" date="2014-04" db="EMBL/GenBank/DDBJ databases">
        <authorList>
            <consortium name="DOE Joint Genome Institute"/>
            <person name="Kuo A."/>
            <person name="Martino E."/>
            <person name="Perotto S."/>
            <person name="Kohler A."/>
            <person name="Nagy L.G."/>
            <person name="Floudas D."/>
            <person name="Copeland A."/>
            <person name="Barry K.W."/>
            <person name="Cichocki N."/>
            <person name="Veneault-Fourrey C."/>
            <person name="LaButti K."/>
            <person name="Lindquist E.A."/>
            <person name="Lipzen A."/>
            <person name="Lundell T."/>
            <person name="Morin E."/>
            <person name="Murat C."/>
            <person name="Sun H."/>
            <person name="Tunlid A."/>
            <person name="Henrissat B."/>
            <person name="Grigoriev I.V."/>
            <person name="Hibbett D.S."/>
            <person name="Martin F."/>
            <person name="Nordberg H.P."/>
            <person name="Cantor M.N."/>
            <person name="Hua S.X."/>
        </authorList>
    </citation>
    <scope>NUCLEOTIDE SEQUENCE [LARGE SCALE GENOMIC DNA]</scope>
    <source>
        <strain evidence="9 10">Zn</strain>
    </source>
</reference>
<reference evidence="10" key="2">
    <citation type="submission" date="2015-01" db="EMBL/GenBank/DDBJ databases">
        <title>Evolutionary Origins and Diversification of the Mycorrhizal Mutualists.</title>
        <authorList>
            <consortium name="DOE Joint Genome Institute"/>
            <consortium name="Mycorrhizal Genomics Consortium"/>
            <person name="Kohler A."/>
            <person name="Kuo A."/>
            <person name="Nagy L.G."/>
            <person name="Floudas D."/>
            <person name="Copeland A."/>
            <person name="Barry K.W."/>
            <person name="Cichocki N."/>
            <person name="Veneault-Fourrey C."/>
            <person name="LaButti K."/>
            <person name="Lindquist E.A."/>
            <person name="Lipzen A."/>
            <person name="Lundell T."/>
            <person name="Morin E."/>
            <person name="Murat C."/>
            <person name="Riley R."/>
            <person name="Ohm R."/>
            <person name="Sun H."/>
            <person name="Tunlid A."/>
            <person name="Henrissat B."/>
            <person name="Grigoriev I.V."/>
            <person name="Hibbett D.S."/>
            <person name="Martin F."/>
        </authorList>
    </citation>
    <scope>NUCLEOTIDE SEQUENCE [LARGE SCALE GENOMIC DNA]</scope>
    <source>
        <strain evidence="10">Zn</strain>
    </source>
</reference>
<dbReference type="Pfam" id="PF00172">
    <property type="entry name" value="Zn_clus"/>
    <property type="match status" value="1"/>
</dbReference>
<feature type="region of interest" description="Disordered" evidence="7">
    <location>
        <begin position="1"/>
        <end position="33"/>
    </location>
</feature>
<keyword evidence="5" id="KW-0804">Transcription</keyword>
<gene>
    <name evidence="9" type="ORF">OIDMADRAFT_121466</name>
</gene>
<dbReference type="OrthoDB" id="3598904at2759"/>
<dbReference type="Gene3D" id="4.10.240.10">
    <property type="entry name" value="Zn(2)-C6 fungal-type DNA-binding domain"/>
    <property type="match status" value="1"/>
</dbReference>
<evidence type="ECO:0000256" key="4">
    <source>
        <dbReference type="ARBA" id="ARBA00023125"/>
    </source>
</evidence>
<feature type="region of interest" description="Disordered" evidence="7">
    <location>
        <begin position="59"/>
        <end position="102"/>
    </location>
</feature>
<evidence type="ECO:0000256" key="7">
    <source>
        <dbReference type="SAM" id="MobiDB-lite"/>
    </source>
</evidence>
<name>A0A0C3H1Z5_OIDMZ</name>
<protein>
    <recommendedName>
        <fullName evidence="8">Zn(2)-C6 fungal-type domain-containing protein</fullName>
    </recommendedName>
</protein>